<protein>
    <recommendedName>
        <fullName evidence="2">enoyl-CoA hydratase</fullName>
        <ecNumber evidence="2">4.2.1.17</ecNumber>
    </recommendedName>
</protein>
<dbReference type="Gene3D" id="3.90.226.10">
    <property type="entry name" value="2-enoyl-CoA Hydratase, Chain A, domain 1"/>
    <property type="match status" value="1"/>
</dbReference>
<evidence type="ECO:0000256" key="4">
    <source>
        <dbReference type="ARBA" id="ARBA00023709"/>
    </source>
</evidence>
<accession>A0A4R8UYS9</accession>
<evidence type="ECO:0000256" key="3">
    <source>
        <dbReference type="ARBA" id="ARBA00023239"/>
    </source>
</evidence>
<dbReference type="InterPro" id="IPR018376">
    <property type="entry name" value="Enoyl-CoA_hyd/isom_CS"/>
</dbReference>
<dbReference type="Pfam" id="PF00378">
    <property type="entry name" value="ECH_1"/>
    <property type="match status" value="1"/>
</dbReference>
<evidence type="ECO:0000256" key="5">
    <source>
        <dbReference type="ARBA" id="ARBA00023717"/>
    </source>
</evidence>
<dbReference type="SUPFAM" id="SSF52096">
    <property type="entry name" value="ClpP/crotonase"/>
    <property type="match status" value="1"/>
</dbReference>
<dbReference type="EMBL" id="FNIB01000015">
    <property type="protein sequence ID" value="SDO32589.1"/>
    <property type="molecule type" value="Genomic_DNA"/>
</dbReference>
<keyword evidence="3" id="KW-0456">Lyase</keyword>
<sequence>MSDDQLVHLEVVDQVGVVTLDNPPMNVTTLGLARALADAVRRVAADDTIRAVVLTGAGDRAFNAGSDIKEMPEMLVAGDIIRRKIAFENETFTYLENLGKPTIAALNGVAFGGGLEMALCCDFIVADETTSMGLPEVKLGLFPGAGGPVRTARRIGEARAKQLIFLGEPLDAAIAFEWGLVDRIAPRGTALVAAMELGRQLAGIPAVSLRLAKGAISLRRDMSDSQALLASVPLFDEVCTTADASEGVSAFISRRTPAFFHR</sequence>
<keyword evidence="10" id="KW-1185">Reference proteome</keyword>
<dbReference type="PANTHER" id="PTHR11941:SF54">
    <property type="entry name" value="ENOYL-COA HYDRATASE, MITOCHONDRIAL"/>
    <property type="match status" value="1"/>
</dbReference>
<dbReference type="Proteomes" id="UP000298252">
    <property type="component" value="Unassembled WGS sequence"/>
</dbReference>
<dbReference type="EC" id="4.2.1.17" evidence="2"/>
<dbReference type="FunFam" id="3.90.226.10:FF:000009">
    <property type="entry name" value="Carnitinyl-CoA dehydratase"/>
    <property type="match status" value="1"/>
</dbReference>
<evidence type="ECO:0000256" key="1">
    <source>
        <dbReference type="ARBA" id="ARBA00005254"/>
    </source>
</evidence>
<dbReference type="PROSITE" id="PS00166">
    <property type="entry name" value="ENOYL_COA_HYDRATASE"/>
    <property type="match status" value="1"/>
</dbReference>
<dbReference type="STRING" id="1424659.SAMN05216368_11530"/>
<dbReference type="Proteomes" id="UP000199639">
    <property type="component" value="Unassembled WGS sequence"/>
</dbReference>
<dbReference type="Gene3D" id="1.10.12.10">
    <property type="entry name" value="Lyase 2-enoyl-coa Hydratase, Chain A, domain 2"/>
    <property type="match status" value="1"/>
</dbReference>
<evidence type="ECO:0000313" key="8">
    <source>
        <dbReference type="EMBL" id="TFB73616.1"/>
    </source>
</evidence>
<dbReference type="GO" id="GO:0006635">
    <property type="term" value="P:fatty acid beta-oxidation"/>
    <property type="evidence" value="ECO:0007669"/>
    <property type="project" value="TreeGrafter"/>
</dbReference>
<dbReference type="RefSeq" id="WP_092341903.1">
    <property type="nucleotide sequence ID" value="NZ_FNIB01000015.1"/>
</dbReference>
<evidence type="ECO:0000313" key="10">
    <source>
        <dbReference type="Proteomes" id="UP000298252"/>
    </source>
</evidence>
<comment type="similarity">
    <text evidence="1 6">Belongs to the enoyl-CoA hydratase/isomerase family.</text>
</comment>
<dbReference type="InterPro" id="IPR014748">
    <property type="entry name" value="Enoyl-CoA_hydra_C"/>
</dbReference>
<organism evidence="7 9">
    <name type="scientific">Cryobacterium flavum</name>
    <dbReference type="NCBI Taxonomy" id="1424659"/>
    <lineage>
        <taxon>Bacteria</taxon>
        <taxon>Bacillati</taxon>
        <taxon>Actinomycetota</taxon>
        <taxon>Actinomycetes</taxon>
        <taxon>Micrococcales</taxon>
        <taxon>Microbacteriaceae</taxon>
        <taxon>Cryobacterium</taxon>
    </lineage>
</organism>
<proteinExistence type="inferred from homology"/>
<dbReference type="EMBL" id="SOFD01000040">
    <property type="protein sequence ID" value="TFB73616.1"/>
    <property type="molecule type" value="Genomic_DNA"/>
</dbReference>
<dbReference type="InterPro" id="IPR029045">
    <property type="entry name" value="ClpP/crotonase-like_dom_sf"/>
</dbReference>
<dbReference type="InterPro" id="IPR001753">
    <property type="entry name" value="Enoyl-CoA_hydra/iso"/>
</dbReference>
<name>A0A4R8UYS9_9MICO</name>
<evidence type="ECO:0000313" key="7">
    <source>
        <dbReference type="EMBL" id="SDO32589.1"/>
    </source>
</evidence>
<evidence type="ECO:0000256" key="2">
    <source>
        <dbReference type="ARBA" id="ARBA00012076"/>
    </source>
</evidence>
<comment type="catalytic activity">
    <reaction evidence="4">
        <text>a (3S)-3-hydroxyacyl-CoA = a (2E)-enoyl-CoA + H2O</text>
        <dbReference type="Rhea" id="RHEA:16105"/>
        <dbReference type="ChEBI" id="CHEBI:15377"/>
        <dbReference type="ChEBI" id="CHEBI:57318"/>
        <dbReference type="ChEBI" id="CHEBI:58856"/>
        <dbReference type="EC" id="4.2.1.17"/>
    </reaction>
</comment>
<comment type="catalytic activity">
    <reaction evidence="5">
        <text>a 4-saturated-(3S)-3-hydroxyacyl-CoA = a (3E)-enoyl-CoA + H2O</text>
        <dbReference type="Rhea" id="RHEA:20724"/>
        <dbReference type="ChEBI" id="CHEBI:15377"/>
        <dbReference type="ChEBI" id="CHEBI:58521"/>
        <dbReference type="ChEBI" id="CHEBI:137480"/>
        <dbReference type="EC" id="4.2.1.17"/>
    </reaction>
</comment>
<dbReference type="GO" id="GO:0004300">
    <property type="term" value="F:enoyl-CoA hydratase activity"/>
    <property type="evidence" value="ECO:0007669"/>
    <property type="project" value="UniProtKB-EC"/>
</dbReference>
<reference evidence="8 10" key="2">
    <citation type="submission" date="2019-03" db="EMBL/GenBank/DDBJ databases">
        <title>Genomics of glacier-inhabiting Cryobacterium strains.</title>
        <authorList>
            <person name="Liu Q."/>
            <person name="Xin Y.-H."/>
        </authorList>
    </citation>
    <scope>NUCLEOTIDE SEQUENCE [LARGE SCALE GENOMIC DNA]</scope>
    <source>
        <strain evidence="8 10">Hh8</strain>
    </source>
</reference>
<dbReference type="CDD" id="cd06558">
    <property type="entry name" value="crotonase-like"/>
    <property type="match status" value="1"/>
</dbReference>
<reference evidence="7 9" key="1">
    <citation type="submission" date="2016-10" db="EMBL/GenBank/DDBJ databases">
        <authorList>
            <person name="Varghese N."/>
            <person name="Submissions S."/>
        </authorList>
    </citation>
    <scope>NUCLEOTIDE SEQUENCE [LARGE SCALE GENOMIC DNA]</scope>
    <source>
        <strain evidence="7 9">CGMCC 1.11215</strain>
    </source>
</reference>
<evidence type="ECO:0000256" key="6">
    <source>
        <dbReference type="RuleBase" id="RU003707"/>
    </source>
</evidence>
<dbReference type="AlphaFoldDB" id="A0A4R8UYS9"/>
<evidence type="ECO:0000313" key="9">
    <source>
        <dbReference type="Proteomes" id="UP000199639"/>
    </source>
</evidence>
<dbReference type="PANTHER" id="PTHR11941">
    <property type="entry name" value="ENOYL-COA HYDRATASE-RELATED"/>
    <property type="match status" value="1"/>
</dbReference>
<gene>
    <name evidence="8" type="ORF">E3O21_17095</name>
    <name evidence="7" type="ORF">SAMN05216368_11530</name>
</gene>